<name>G9ZIV7_9GAMM</name>
<dbReference type="InterPro" id="IPR014996">
    <property type="entry name" value="AcaB"/>
</dbReference>
<dbReference type="STRING" id="797473.HMPREF9080_02724"/>
<dbReference type="Proteomes" id="UP000004750">
    <property type="component" value="Unassembled WGS sequence"/>
</dbReference>
<protein>
    <submittedName>
        <fullName evidence="2">Integrating conjugative element protein, PFL_4669 family</fullName>
    </submittedName>
</protein>
<feature type="compositionally biased region" description="Basic and acidic residues" evidence="1">
    <location>
        <begin position="108"/>
        <end position="144"/>
    </location>
</feature>
<dbReference type="EMBL" id="AGCM01000170">
    <property type="protein sequence ID" value="EHM50912.1"/>
    <property type="molecule type" value="Genomic_DNA"/>
</dbReference>
<feature type="region of interest" description="Disordered" evidence="1">
    <location>
        <begin position="1"/>
        <end position="152"/>
    </location>
</feature>
<dbReference type="RefSeq" id="WP_006986710.1">
    <property type="nucleotide sequence ID" value="NZ_JH417965.1"/>
</dbReference>
<dbReference type="Pfam" id="PF08900">
    <property type="entry name" value="AcaB"/>
    <property type="match status" value="1"/>
</dbReference>
<feature type="compositionally biased region" description="Polar residues" evidence="1">
    <location>
        <begin position="1"/>
        <end position="22"/>
    </location>
</feature>
<dbReference type="AlphaFoldDB" id="G9ZIV7"/>
<dbReference type="HOGENOM" id="CLU_661724_0_0_6"/>
<feature type="compositionally biased region" description="Polar residues" evidence="1">
    <location>
        <begin position="33"/>
        <end position="44"/>
    </location>
</feature>
<sequence length="415" mass="45917">MTDTEQSSLAGTGPGTDSTVQAETGKKSAGLEQAQNSDATSDAKTNVEAPAATASHLSQEASHAPGLAQGVPELASETGVQQGSSSATGGQSRGTSTAEIRAAMQRRTRAEDTKSSELLEAERETAHAEIKLSPEEERDIRDSAESQEDAAEMREEIVAAKRKDAAFNQAKSRVNPAVPRQQLANRPAFVTTSATIEFHMREAFAFTLGRSRRPIEGELDPGEFAGDVEEERSVRKSYRARIVGLFEAAKAVNTVVQGHIADCPYATWFLFRIEEEIAQIRQHIVEINAETDALVKRVSNLEIAPLTSRRPSRVSLTFRVPYAYHFADLLKDYDNMIRKVKALVMLGFIQHDDYRAFERRLGTPLRRLFRLPTEWSYVGRSAVIQKTAELYSAEHKMGTLPERFVQGEVELKMVH</sequence>
<evidence type="ECO:0000313" key="3">
    <source>
        <dbReference type="Proteomes" id="UP000004750"/>
    </source>
</evidence>
<accession>G9ZIV7</accession>
<feature type="compositionally biased region" description="Low complexity" evidence="1">
    <location>
        <begin position="78"/>
        <end position="97"/>
    </location>
</feature>
<organism evidence="2 3">
    <name type="scientific">Cardiobacterium valvarum F0432</name>
    <dbReference type="NCBI Taxonomy" id="797473"/>
    <lineage>
        <taxon>Bacteria</taxon>
        <taxon>Pseudomonadati</taxon>
        <taxon>Pseudomonadota</taxon>
        <taxon>Gammaproteobacteria</taxon>
        <taxon>Cardiobacteriales</taxon>
        <taxon>Cardiobacteriaceae</taxon>
        <taxon>Cardiobacterium</taxon>
    </lineage>
</organism>
<comment type="caution">
    <text evidence="2">The sequence shown here is derived from an EMBL/GenBank/DDBJ whole genome shotgun (WGS) entry which is preliminary data.</text>
</comment>
<proteinExistence type="predicted"/>
<evidence type="ECO:0000313" key="2">
    <source>
        <dbReference type="EMBL" id="EHM50912.1"/>
    </source>
</evidence>
<gene>
    <name evidence="2" type="ORF">HMPREF9080_02724</name>
</gene>
<reference evidence="2 3" key="1">
    <citation type="submission" date="2011-08" db="EMBL/GenBank/DDBJ databases">
        <authorList>
            <person name="Weinstock G."/>
            <person name="Sodergren E."/>
            <person name="Clifton S."/>
            <person name="Fulton L."/>
            <person name="Fulton B."/>
            <person name="Courtney L."/>
            <person name="Fronick C."/>
            <person name="Harrison M."/>
            <person name="Strong C."/>
            <person name="Farmer C."/>
            <person name="Delahaunty K."/>
            <person name="Markovic C."/>
            <person name="Hall O."/>
            <person name="Minx P."/>
            <person name="Tomlinson C."/>
            <person name="Mitreva M."/>
            <person name="Hou S."/>
            <person name="Chen J."/>
            <person name="Wollam A."/>
            <person name="Pepin K.H."/>
            <person name="Johnson M."/>
            <person name="Bhonagiri V."/>
            <person name="Zhang X."/>
            <person name="Suruliraj S."/>
            <person name="Warren W."/>
            <person name="Chinwalla A."/>
            <person name="Mardis E.R."/>
            <person name="Wilson R.K."/>
        </authorList>
    </citation>
    <scope>NUCLEOTIDE SEQUENCE [LARGE SCALE GENOMIC DNA]</scope>
    <source>
        <strain evidence="2 3">F0432</strain>
    </source>
</reference>
<evidence type="ECO:0000256" key="1">
    <source>
        <dbReference type="SAM" id="MobiDB-lite"/>
    </source>
</evidence>